<feature type="compositionally biased region" description="Low complexity" evidence="1">
    <location>
        <begin position="20"/>
        <end position="29"/>
    </location>
</feature>
<dbReference type="EMBL" id="CADCUH010000190">
    <property type="protein sequence ID" value="CAA9364130.1"/>
    <property type="molecule type" value="Genomic_DNA"/>
</dbReference>
<organism evidence="2">
    <name type="scientific">uncultured Nocardioidaceae bacterium</name>
    <dbReference type="NCBI Taxonomy" id="253824"/>
    <lineage>
        <taxon>Bacteria</taxon>
        <taxon>Bacillati</taxon>
        <taxon>Actinomycetota</taxon>
        <taxon>Actinomycetes</taxon>
        <taxon>Propionibacteriales</taxon>
        <taxon>Nocardioidaceae</taxon>
        <taxon>environmental samples</taxon>
    </lineage>
</organism>
<sequence>GTAVAHPGPHRPGRGPPEPQGAQRLEPPAGGRGAGARGVPGVPVHVRVDQPATRARRRGDVGPSGRVHVAAVPQHQPHDRGGLRSVQHRRRPAAVGRGPDDAAGAAVRSGGRRLRGAGAARAVPARFL</sequence>
<feature type="non-terminal residue" evidence="2">
    <location>
        <position position="128"/>
    </location>
</feature>
<reference evidence="2" key="1">
    <citation type="submission" date="2020-02" db="EMBL/GenBank/DDBJ databases">
        <authorList>
            <person name="Meier V. D."/>
        </authorList>
    </citation>
    <scope>NUCLEOTIDE SEQUENCE</scope>
    <source>
        <strain evidence="2">AVDCRST_MAG36</strain>
    </source>
</reference>
<name>A0A6J4MMU5_9ACTN</name>
<accession>A0A6J4MMU5</accession>
<dbReference type="AlphaFoldDB" id="A0A6J4MMU5"/>
<feature type="region of interest" description="Disordered" evidence="1">
    <location>
        <begin position="1"/>
        <end position="109"/>
    </location>
</feature>
<protein>
    <submittedName>
        <fullName evidence="2">Uncharacterized protein</fullName>
    </submittedName>
</protein>
<gene>
    <name evidence="2" type="ORF">AVDCRST_MAG36-2898</name>
</gene>
<proteinExistence type="predicted"/>
<feature type="non-terminal residue" evidence="2">
    <location>
        <position position="1"/>
    </location>
</feature>
<evidence type="ECO:0000256" key="1">
    <source>
        <dbReference type="SAM" id="MobiDB-lite"/>
    </source>
</evidence>
<evidence type="ECO:0000313" key="2">
    <source>
        <dbReference type="EMBL" id="CAA9364130.1"/>
    </source>
</evidence>